<feature type="region of interest" description="Disordered" evidence="1">
    <location>
        <begin position="227"/>
        <end position="248"/>
    </location>
</feature>
<comment type="caution">
    <text evidence="3">The sequence shown here is derived from an EMBL/GenBank/DDBJ whole genome shotgun (WGS) entry which is preliminary data.</text>
</comment>
<dbReference type="Proteomes" id="UP001208017">
    <property type="component" value="Unassembled WGS sequence"/>
</dbReference>
<dbReference type="InterPro" id="IPR002035">
    <property type="entry name" value="VWF_A"/>
</dbReference>
<organism evidence="3 4">
    <name type="scientific">Tumebacillus lacus</name>
    <dbReference type="NCBI Taxonomy" id="2995335"/>
    <lineage>
        <taxon>Bacteria</taxon>
        <taxon>Bacillati</taxon>
        <taxon>Bacillota</taxon>
        <taxon>Bacilli</taxon>
        <taxon>Bacillales</taxon>
        <taxon>Alicyclobacillaceae</taxon>
        <taxon>Tumebacillus</taxon>
    </lineage>
</organism>
<evidence type="ECO:0000313" key="3">
    <source>
        <dbReference type="EMBL" id="MCX7569603.1"/>
    </source>
</evidence>
<dbReference type="PROSITE" id="PS50234">
    <property type="entry name" value="VWFA"/>
    <property type="match status" value="2"/>
</dbReference>
<keyword evidence="4" id="KW-1185">Reference proteome</keyword>
<protein>
    <submittedName>
        <fullName evidence="3">VWA domain-containing protein</fullName>
    </submittedName>
</protein>
<feature type="domain" description="VWFA" evidence="2">
    <location>
        <begin position="133"/>
        <end position="248"/>
    </location>
</feature>
<dbReference type="InterPro" id="IPR036465">
    <property type="entry name" value="vWFA_dom_sf"/>
</dbReference>
<dbReference type="Pfam" id="PF00092">
    <property type="entry name" value="VWA"/>
    <property type="match status" value="1"/>
</dbReference>
<dbReference type="RefSeq" id="WP_267150838.1">
    <property type="nucleotide sequence ID" value="NZ_JAPMLT010000002.1"/>
</dbReference>
<dbReference type="SUPFAM" id="SSF53300">
    <property type="entry name" value="vWA-like"/>
    <property type="match status" value="2"/>
</dbReference>
<accession>A0ABT3X0V1</accession>
<evidence type="ECO:0000259" key="2">
    <source>
        <dbReference type="PROSITE" id="PS50234"/>
    </source>
</evidence>
<evidence type="ECO:0000256" key="1">
    <source>
        <dbReference type="SAM" id="MobiDB-lite"/>
    </source>
</evidence>
<feature type="domain" description="VWFA" evidence="2">
    <location>
        <begin position="1"/>
        <end position="100"/>
    </location>
</feature>
<dbReference type="Gene3D" id="3.40.50.410">
    <property type="entry name" value="von Willebrand factor, type A domain"/>
    <property type="match status" value="1"/>
</dbReference>
<gene>
    <name evidence="3" type="ORF">OS242_06475</name>
</gene>
<proteinExistence type="predicted"/>
<dbReference type="EMBL" id="JAPMLT010000002">
    <property type="protein sequence ID" value="MCX7569603.1"/>
    <property type="molecule type" value="Genomic_DNA"/>
</dbReference>
<evidence type="ECO:0000313" key="4">
    <source>
        <dbReference type="Proteomes" id="UP001208017"/>
    </source>
</evidence>
<sequence>MFQKVTMKQILLITDGCSNKGSDPVQAAVYARKQGIAVNVIGIVDGGDLRSAGRQEVEAIAEHGGGMSRIVAAKQLAMTMHMMTQHTMQMTIQQVVNRELKQLVGTDSEGLPPEKRGEVAELVDRMSDEAALHLVLAVDTSASMHDKLPTVREAIRDLQIGLDVRKGMHQVALLTFPGAHGEDVQVISEFSHAPDLSGLSNSLRAGGGTPTGPAIERATQLLIAGSHTPSRPVQKHDEHDGDMSAYVV</sequence>
<dbReference type="CDD" id="cd00198">
    <property type="entry name" value="vWFA"/>
    <property type="match status" value="1"/>
</dbReference>
<name>A0ABT3X0V1_9BACL</name>
<reference evidence="3 4" key="1">
    <citation type="submission" date="2022-11" db="EMBL/GenBank/DDBJ databases">
        <title>Study of microbial diversity in lake waters.</title>
        <authorList>
            <person name="Zhang J."/>
        </authorList>
    </citation>
    <scope>NUCLEOTIDE SEQUENCE [LARGE SCALE GENOMIC DNA]</scope>
    <source>
        <strain evidence="3 4">DT12</strain>
    </source>
</reference>